<comment type="caution">
    <text evidence="1">The sequence shown here is derived from an EMBL/GenBank/DDBJ whole genome shotgun (WGS) entry which is preliminary data.</text>
</comment>
<protein>
    <recommendedName>
        <fullName evidence="3">Ankyrin repeat protein</fullName>
    </recommendedName>
</protein>
<dbReference type="Gene3D" id="1.25.40.20">
    <property type="entry name" value="Ankyrin repeat-containing domain"/>
    <property type="match status" value="1"/>
</dbReference>
<accession>A0A9X0A907</accession>
<gene>
    <name evidence="1" type="ORF">OCU04_012467</name>
</gene>
<dbReference type="AlphaFoldDB" id="A0A9X0A907"/>
<reference evidence="1" key="1">
    <citation type="submission" date="2022-11" db="EMBL/GenBank/DDBJ databases">
        <title>Genome Resource of Sclerotinia nivalis Strain SnTB1, a Plant Pathogen Isolated from American Ginseng.</title>
        <authorList>
            <person name="Fan S."/>
        </authorList>
    </citation>
    <scope>NUCLEOTIDE SEQUENCE</scope>
    <source>
        <strain evidence="1">SnTB1</strain>
    </source>
</reference>
<dbReference type="SUPFAM" id="SSF48403">
    <property type="entry name" value="Ankyrin repeat"/>
    <property type="match status" value="1"/>
</dbReference>
<sequence>MGPKFNLKSLGRVPDSSQSVHYAMDGNIEGLKDLFRGGLASLWDVSSTRGYMFSRWALYSKQYATVKFLTSAGADADYSGTDNSTRNKDFVLQGGLRKEAEEVLRCLTATCDWIEEPNFKKLHKIIFGLLGANLEEEIAENPEQIYVVDATGRTALKWTAARGDHNSAQLLDHGADPDVLDINASSTIAYAADRSRKLCVKLVLEAGCKADILPPSEIMGGPPNCAARNANGPIILEDLLTYGAFVDNTA</sequence>
<proteinExistence type="predicted"/>
<name>A0A9X0A907_9HELO</name>
<dbReference type="Proteomes" id="UP001152300">
    <property type="component" value="Unassembled WGS sequence"/>
</dbReference>
<dbReference type="EMBL" id="JAPEIS010000016">
    <property type="protein sequence ID" value="KAJ8058272.1"/>
    <property type="molecule type" value="Genomic_DNA"/>
</dbReference>
<evidence type="ECO:0008006" key="3">
    <source>
        <dbReference type="Google" id="ProtNLM"/>
    </source>
</evidence>
<organism evidence="1 2">
    <name type="scientific">Sclerotinia nivalis</name>
    <dbReference type="NCBI Taxonomy" id="352851"/>
    <lineage>
        <taxon>Eukaryota</taxon>
        <taxon>Fungi</taxon>
        <taxon>Dikarya</taxon>
        <taxon>Ascomycota</taxon>
        <taxon>Pezizomycotina</taxon>
        <taxon>Leotiomycetes</taxon>
        <taxon>Helotiales</taxon>
        <taxon>Sclerotiniaceae</taxon>
        <taxon>Sclerotinia</taxon>
    </lineage>
</organism>
<dbReference type="InterPro" id="IPR036770">
    <property type="entry name" value="Ankyrin_rpt-contain_sf"/>
</dbReference>
<evidence type="ECO:0000313" key="1">
    <source>
        <dbReference type="EMBL" id="KAJ8058272.1"/>
    </source>
</evidence>
<dbReference type="OrthoDB" id="341259at2759"/>
<keyword evidence="2" id="KW-1185">Reference proteome</keyword>
<evidence type="ECO:0000313" key="2">
    <source>
        <dbReference type="Proteomes" id="UP001152300"/>
    </source>
</evidence>